<dbReference type="Proteomes" id="UP000283509">
    <property type="component" value="Unassembled WGS sequence"/>
</dbReference>
<organism evidence="2 3">
    <name type="scientific">Penaeus vannamei</name>
    <name type="common">Whiteleg shrimp</name>
    <name type="synonym">Litopenaeus vannamei</name>
    <dbReference type="NCBI Taxonomy" id="6689"/>
    <lineage>
        <taxon>Eukaryota</taxon>
        <taxon>Metazoa</taxon>
        <taxon>Ecdysozoa</taxon>
        <taxon>Arthropoda</taxon>
        <taxon>Crustacea</taxon>
        <taxon>Multicrustacea</taxon>
        <taxon>Malacostraca</taxon>
        <taxon>Eumalacostraca</taxon>
        <taxon>Eucarida</taxon>
        <taxon>Decapoda</taxon>
        <taxon>Dendrobranchiata</taxon>
        <taxon>Penaeoidea</taxon>
        <taxon>Penaeidae</taxon>
        <taxon>Penaeus</taxon>
    </lineage>
</organism>
<proteinExistence type="predicted"/>
<gene>
    <name evidence="2" type="ORF">C7M84_017037</name>
</gene>
<evidence type="ECO:0000313" key="3">
    <source>
        <dbReference type="Proteomes" id="UP000283509"/>
    </source>
</evidence>
<dbReference type="AlphaFoldDB" id="A0A3R7QEP7"/>
<evidence type="ECO:0000256" key="1">
    <source>
        <dbReference type="SAM" id="MobiDB-lite"/>
    </source>
</evidence>
<reference evidence="2 3" key="2">
    <citation type="submission" date="2019-01" db="EMBL/GenBank/DDBJ databases">
        <title>The decoding of complex shrimp genome reveals the adaptation for benthos swimmer, frequently molting mechanism and breeding impact on genome.</title>
        <authorList>
            <person name="Sun Y."/>
            <person name="Gao Y."/>
            <person name="Yu Y."/>
        </authorList>
    </citation>
    <scope>NUCLEOTIDE SEQUENCE [LARGE SCALE GENOMIC DNA]</scope>
    <source>
        <tissue evidence="2">Muscle</tissue>
    </source>
</reference>
<dbReference type="EMBL" id="QCYY01003157">
    <property type="protein sequence ID" value="ROT65017.1"/>
    <property type="molecule type" value="Genomic_DNA"/>
</dbReference>
<accession>A0A3R7QEP7</accession>
<name>A0A3R7QEP7_PENVA</name>
<comment type="caution">
    <text evidence="2">The sequence shown here is derived from an EMBL/GenBank/DDBJ whole genome shotgun (WGS) entry which is preliminary data.</text>
</comment>
<evidence type="ECO:0000313" key="2">
    <source>
        <dbReference type="EMBL" id="ROT65017.1"/>
    </source>
</evidence>
<keyword evidence="3" id="KW-1185">Reference proteome</keyword>
<sequence length="371" mass="40352">MCGRCFVGDISSSWSAGPLWSLLPSPSPGPLPPLWSPTPSPSPRPLPPPLPYSLPSPDPRPPPFRCGCSSSDPLHHPPPPLPFFSSLSSLYSLSPHLCFYLPSTFLSPSPGRDDEGHGASVAVLVSMRRWQKDESCVQYGAKLGPFPVRLGIWQDFHSSMTQTPPFLPPPPVCPLLTPLSTHVQRWWTDTTPHLRPSAHHPRQPDTLSLHSLRPTSTYDLFGPIFSYPQTQSCLTLYASHASSCSIDDRLILPLQTTSYHADLTLSCHMQSRWTCHSFFFSLPLTHSSFPPSHSSCPHFPPSLLLVLSSAIPALASLSPTSLLSLSHRSSLLRSLALPLLNLPSLPIPPSYFFSPPVASLPPPSPSTASSA</sequence>
<protein>
    <submittedName>
        <fullName evidence="2">Uncharacterized protein</fullName>
    </submittedName>
</protein>
<reference evidence="2 3" key="1">
    <citation type="submission" date="2018-04" db="EMBL/GenBank/DDBJ databases">
        <authorList>
            <person name="Zhang X."/>
            <person name="Yuan J."/>
            <person name="Li F."/>
            <person name="Xiang J."/>
        </authorList>
    </citation>
    <scope>NUCLEOTIDE SEQUENCE [LARGE SCALE GENOMIC DNA]</scope>
    <source>
        <tissue evidence="2">Muscle</tissue>
    </source>
</reference>
<feature type="region of interest" description="Disordered" evidence="1">
    <location>
        <begin position="31"/>
        <end position="54"/>
    </location>
</feature>